<reference evidence="1 2" key="1">
    <citation type="submission" date="2006-04" db="EMBL/GenBank/DDBJ databases">
        <authorList>
            <person name="Nierman W.C."/>
        </authorList>
    </citation>
    <scope>NUCLEOTIDE SEQUENCE [LARGE SCALE GENOMIC DNA]</scope>
    <source>
        <strain evidence="1 2">DW4/3-1</strain>
    </source>
</reference>
<evidence type="ECO:0000313" key="2">
    <source>
        <dbReference type="Proteomes" id="UP000032702"/>
    </source>
</evidence>
<gene>
    <name evidence="1" type="ORF">STIAU_5533</name>
</gene>
<dbReference type="Proteomes" id="UP000032702">
    <property type="component" value="Unassembled WGS sequence"/>
</dbReference>
<name>Q09DZ2_STIAD</name>
<accession>Q09DZ2</accession>
<comment type="caution">
    <text evidence="1">The sequence shown here is derived from an EMBL/GenBank/DDBJ whole genome shotgun (WGS) entry which is preliminary data.</text>
</comment>
<proteinExistence type="predicted"/>
<dbReference type="EMBL" id="AAMD01000002">
    <property type="protein sequence ID" value="EAU69902.1"/>
    <property type="molecule type" value="Genomic_DNA"/>
</dbReference>
<evidence type="ECO:0000313" key="1">
    <source>
        <dbReference type="EMBL" id="EAU69902.1"/>
    </source>
</evidence>
<protein>
    <submittedName>
        <fullName evidence="1">Uncharacterized protein</fullName>
    </submittedName>
</protein>
<dbReference type="AlphaFoldDB" id="Q09DZ2"/>
<organism evidence="1 2">
    <name type="scientific">Stigmatella aurantiaca (strain DW4/3-1)</name>
    <dbReference type="NCBI Taxonomy" id="378806"/>
    <lineage>
        <taxon>Bacteria</taxon>
        <taxon>Pseudomonadati</taxon>
        <taxon>Myxococcota</taxon>
        <taxon>Myxococcia</taxon>
        <taxon>Myxococcales</taxon>
        <taxon>Cystobacterineae</taxon>
        <taxon>Archangiaceae</taxon>
        <taxon>Stigmatella</taxon>
    </lineage>
</organism>
<sequence length="251" mass="28375">MGNCGLESRCLVGKAFVLATTPSNSATKVQRTLHDPNGKNFRYQKNPNPNEEDRWEWYFYNDSRVWLYQDTTLPAGDGPAGATAYQVEPSNGMALPRNWGAGEETRFNVTIRYYNHRANPCPNLPGGMPWPDGRHKLRFAGTVNLGAPLGQQEIIIIDRYHDVGVNRWNPRGAARFWYAKGLGWIRWEAWPDSARDGNSNPLSNDGKLDRLEDPKWNSGTWADILATSPVSRIKMEYKTNPNIKPVPATCR</sequence>